<dbReference type="AlphaFoldDB" id="A0A1G7QAF4"/>
<dbReference type="EMBL" id="FNCH01000002">
    <property type="protein sequence ID" value="SDF95425.1"/>
    <property type="molecule type" value="Genomic_DNA"/>
</dbReference>
<reference evidence="2" key="1">
    <citation type="submission" date="2016-10" db="EMBL/GenBank/DDBJ databases">
        <authorList>
            <person name="Varghese N."/>
            <person name="Submissions S."/>
        </authorList>
    </citation>
    <scope>NUCLEOTIDE SEQUENCE [LARGE SCALE GENOMIC DNA]</scope>
    <source>
        <strain evidence="2">DSM 17933</strain>
    </source>
</reference>
<dbReference type="STRING" id="405671.SAMN05421827_102236"/>
<evidence type="ECO:0000313" key="2">
    <source>
        <dbReference type="Proteomes" id="UP000199643"/>
    </source>
</evidence>
<dbReference type="Proteomes" id="UP000199643">
    <property type="component" value="Unassembled WGS sequence"/>
</dbReference>
<accession>A0A1G7QAF4</accession>
<name>A0A1G7QAF4_9SPHI</name>
<gene>
    <name evidence="1" type="ORF">SAMN05421827_102236</name>
</gene>
<sequence length="35" mass="3971">MAYEPRTVKSDNLPRERKQSNLVPIQAIGLVLAYV</sequence>
<organism evidence="1 2">
    <name type="scientific">Pedobacter terrae</name>
    <dbReference type="NCBI Taxonomy" id="405671"/>
    <lineage>
        <taxon>Bacteria</taxon>
        <taxon>Pseudomonadati</taxon>
        <taxon>Bacteroidota</taxon>
        <taxon>Sphingobacteriia</taxon>
        <taxon>Sphingobacteriales</taxon>
        <taxon>Sphingobacteriaceae</taxon>
        <taxon>Pedobacter</taxon>
    </lineage>
</organism>
<proteinExistence type="predicted"/>
<evidence type="ECO:0000313" key="1">
    <source>
        <dbReference type="EMBL" id="SDF95425.1"/>
    </source>
</evidence>
<keyword evidence="2" id="KW-1185">Reference proteome</keyword>
<protein>
    <submittedName>
        <fullName evidence="1">Uncharacterized protein</fullName>
    </submittedName>
</protein>